<comment type="caution">
    <text evidence="1">The sequence shown here is derived from an EMBL/GenBank/DDBJ whole genome shotgun (WGS) entry which is preliminary data.</text>
</comment>
<gene>
    <name evidence="1" type="ORF">IQ276_02675</name>
</gene>
<name>A0A8J6ZWT0_DESMC</name>
<dbReference type="RefSeq" id="WP_235116114.1">
    <property type="nucleotide sequence ID" value="NZ_JADEXS020000001.1"/>
</dbReference>
<organism evidence="1 2">
    <name type="scientific">Desmonostoc muscorum LEGE 12446</name>
    <dbReference type="NCBI Taxonomy" id="1828758"/>
    <lineage>
        <taxon>Bacteria</taxon>
        <taxon>Bacillati</taxon>
        <taxon>Cyanobacteriota</taxon>
        <taxon>Cyanophyceae</taxon>
        <taxon>Nostocales</taxon>
        <taxon>Nostocaceae</taxon>
        <taxon>Desmonostoc</taxon>
    </lineage>
</organism>
<evidence type="ECO:0000313" key="1">
    <source>
        <dbReference type="EMBL" id="MBE9021401.1"/>
    </source>
</evidence>
<proteinExistence type="predicted"/>
<dbReference type="AlphaFoldDB" id="A0A8J6ZWT0"/>
<dbReference type="EMBL" id="JADEXS010000019">
    <property type="protein sequence ID" value="MBE9021401.1"/>
    <property type="molecule type" value="Genomic_DNA"/>
</dbReference>
<keyword evidence="2" id="KW-1185">Reference proteome</keyword>
<dbReference type="Proteomes" id="UP000622533">
    <property type="component" value="Unassembled WGS sequence"/>
</dbReference>
<protein>
    <submittedName>
        <fullName evidence="1">Uncharacterized protein</fullName>
    </submittedName>
</protein>
<evidence type="ECO:0000313" key="2">
    <source>
        <dbReference type="Proteomes" id="UP000622533"/>
    </source>
</evidence>
<reference evidence="1" key="1">
    <citation type="submission" date="2020-10" db="EMBL/GenBank/DDBJ databases">
        <authorList>
            <person name="Castelo-Branco R."/>
            <person name="Eusebio N."/>
            <person name="Adriana R."/>
            <person name="Vieira A."/>
            <person name="Brugerolle De Fraissinette N."/>
            <person name="Rezende De Castro R."/>
            <person name="Schneider M.P."/>
            <person name="Vasconcelos V."/>
            <person name="Leao P.N."/>
        </authorList>
    </citation>
    <scope>NUCLEOTIDE SEQUENCE</scope>
    <source>
        <strain evidence="1">LEGE 12446</strain>
    </source>
</reference>
<sequence>MGLAIWSDCEQLVIYQINNEIITVYAIISDLLKAIAQLSLLNLPLCLVVLRICHEYSG</sequence>
<accession>A0A8J6ZWT0</accession>